<evidence type="ECO:0000313" key="1">
    <source>
        <dbReference type="EMBL" id="RFD19891.1"/>
    </source>
</evidence>
<accession>A0A371Z090</accession>
<organism evidence="1 2">
    <name type="scientific">Komagataeibacter melaceti</name>
    <dbReference type="NCBI Taxonomy" id="2766577"/>
    <lineage>
        <taxon>Bacteria</taxon>
        <taxon>Pseudomonadati</taxon>
        <taxon>Pseudomonadota</taxon>
        <taxon>Alphaproteobacteria</taxon>
        <taxon>Acetobacterales</taxon>
        <taxon>Acetobacteraceae</taxon>
        <taxon>Komagataeibacter</taxon>
    </lineage>
</organism>
<keyword evidence="2" id="KW-1185">Reference proteome</keyword>
<dbReference type="OrthoDB" id="7283669at2"/>
<dbReference type="Proteomes" id="UP000262371">
    <property type="component" value="Unassembled WGS sequence"/>
</dbReference>
<dbReference type="AlphaFoldDB" id="A0A371Z090"/>
<sequence>MFLCAQEKGLPVPNISRSALCLLGLLTLCTATDRPARAAATDTALADQLAAASGHYAADTNLFGAGPLSIVLKQELGAQYDSFVQNMQVAGPLQPVGDILFMTGNRQHAGADSIAWLLVDRTGHNMTVGILNPGHLSLYGFGPTPITKPRDVRTMLENMQNVPPFCNPPQNLQPGAQIQLQATLHHGATCVYRLGLHKGEKVTARLDAKPGNAVLRLIDPRLVQNSDAQAWLVLHDDLYLLQVEPGPDGQAEQPFTLTVKAD</sequence>
<dbReference type="EMBL" id="QUWV01000070">
    <property type="protein sequence ID" value="RFD19891.1"/>
    <property type="molecule type" value="Genomic_DNA"/>
</dbReference>
<name>A0A371Z090_9PROT</name>
<comment type="caution">
    <text evidence="1">The sequence shown here is derived from an EMBL/GenBank/DDBJ whole genome shotgun (WGS) entry which is preliminary data.</text>
</comment>
<gene>
    <name evidence="1" type="ORF">DY926_08945</name>
</gene>
<evidence type="ECO:0000313" key="2">
    <source>
        <dbReference type="Proteomes" id="UP000262371"/>
    </source>
</evidence>
<reference evidence="1 2" key="1">
    <citation type="submission" date="2018-08" db="EMBL/GenBank/DDBJ databases">
        <title>Komagataeibacter sp. AV 382.</title>
        <authorList>
            <person name="Skraban J."/>
            <person name="Trcek J."/>
        </authorList>
    </citation>
    <scope>NUCLEOTIDE SEQUENCE [LARGE SCALE GENOMIC DNA]</scope>
    <source>
        <strain evidence="1 2">AV 382</strain>
    </source>
</reference>
<proteinExistence type="predicted"/>
<protein>
    <submittedName>
        <fullName evidence="1">Uncharacterized protein</fullName>
    </submittedName>
</protein>